<dbReference type="AlphaFoldDB" id="A0A917Q1M1"/>
<gene>
    <name evidence="2" type="ORF">GCM10007063_32240</name>
</gene>
<keyword evidence="3" id="KW-1185">Reference proteome</keyword>
<reference evidence="2" key="2">
    <citation type="submission" date="2020-09" db="EMBL/GenBank/DDBJ databases">
        <authorList>
            <person name="Sun Q."/>
            <person name="Ohkuma M."/>
        </authorList>
    </citation>
    <scope>NUCLEOTIDE SEQUENCE</scope>
    <source>
        <strain evidence="2">JCM 12580</strain>
    </source>
</reference>
<keyword evidence="1" id="KW-1133">Transmembrane helix</keyword>
<accession>A0A917Q1M1</accession>
<sequence>MEKAGKIASKNKENDKSLKGTFTSLLIVAAIIVVMWAGIFWLYMDRV</sequence>
<proteinExistence type="predicted"/>
<protein>
    <recommendedName>
        <fullName evidence="4">Cytochrome c oxidase subunit 2A</fullName>
    </recommendedName>
</protein>
<dbReference type="InterPro" id="IPR012538">
    <property type="entry name" value="Cyt_c_oxidase_su2a"/>
</dbReference>
<keyword evidence="1" id="KW-0812">Transmembrane</keyword>
<organism evidence="2 3">
    <name type="scientific">Lentibacillus kapialis</name>
    <dbReference type="NCBI Taxonomy" id="340214"/>
    <lineage>
        <taxon>Bacteria</taxon>
        <taxon>Bacillati</taxon>
        <taxon>Bacillota</taxon>
        <taxon>Bacilli</taxon>
        <taxon>Bacillales</taxon>
        <taxon>Bacillaceae</taxon>
        <taxon>Lentibacillus</taxon>
    </lineage>
</organism>
<evidence type="ECO:0000256" key="1">
    <source>
        <dbReference type="SAM" id="Phobius"/>
    </source>
</evidence>
<keyword evidence="1" id="KW-0472">Membrane</keyword>
<comment type="caution">
    <text evidence="2">The sequence shown here is derived from an EMBL/GenBank/DDBJ whole genome shotgun (WGS) entry which is preliminary data.</text>
</comment>
<reference evidence="2" key="1">
    <citation type="journal article" date="2014" name="Int. J. Syst. Evol. Microbiol.">
        <title>Complete genome sequence of Corynebacterium casei LMG S-19264T (=DSM 44701T), isolated from a smear-ripened cheese.</title>
        <authorList>
            <consortium name="US DOE Joint Genome Institute (JGI-PGF)"/>
            <person name="Walter F."/>
            <person name="Albersmeier A."/>
            <person name="Kalinowski J."/>
            <person name="Ruckert C."/>
        </authorList>
    </citation>
    <scope>NUCLEOTIDE SEQUENCE</scope>
    <source>
        <strain evidence="2">JCM 12580</strain>
    </source>
</reference>
<evidence type="ECO:0008006" key="4">
    <source>
        <dbReference type="Google" id="ProtNLM"/>
    </source>
</evidence>
<dbReference type="RefSeq" id="WP_188634136.1">
    <property type="nucleotide sequence ID" value="NZ_BMNQ01000072.1"/>
</dbReference>
<dbReference type="Proteomes" id="UP000658382">
    <property type="component" value="Unassembled WGS sequence"/>
</dbReference>
<dbReference type="Pfam" id="PF08113">
    <property type="entry name" value="CoxIIa"/>
    <property type="match status" value="1"/>
</dbReference>
<name>A0A917Q1M1_9BACI</name>
<dbReference type="EMBL" id="BMNQ01000072">
    <property type="protein sequence ID" value="GGK07289.1"/>
    <property type="molecule type" value="Genomic_DNA"/>
</dbReference>
<feature type="transmembrane region" description="Helical" evidence="1">
    <location>
        <begin position="21"/>
        <end position="44"/>
    </location>
</feature>
<evidence type="ECO:0000313" key="2">
    <source>
        <dbReference type="EMBL" id="GGK07289.1"/>
    </source>
</evidence>
<evidence type="ECO:0000313" key="3">
    <source>
        <dbReference type="Proteomes" id="UP000658382"/>
    </source>
</evidence>